<dbReference type="AlphaFoldDB" id="A0A4C1XFS7"/>
<name>A0A4C1XFS7_EUMVA</name>
<reference evidence="1 2" key="1">
    <citation type="journal article" date="2019" name="Commun. Biol.">
        <title>The bagworm genome reveals a unique fibroin gene that provides high tensile strength.</title>
        <authorList>
            <person name="Kono N."/>
            <person name="Nakamura H."/>
            <person name="Ohtoshi R."/>
            <person name="Tomita M."/>
            <person name="Numata K."/>
            <person name="Arakawa K."/>
        </authorList>
    </citation>
    <scope>NUCLEOTIDE SEQUENCE [LARGE SCALE GENOMIC DNA]</scope>
</reference>
<sequence length="167" mass="19280">MQKKRIKCEKRISLMHRKEMPLRCRRETQVRTAMYNGKRASFGSDAKSKRISLSLTNARSGRHTFHGATSKYNSVVEIIDKELRQRSRPGYRTNRSSNRAVFFETFSSSMVSVFDAQERNITNFFFNETRQRVAASSARRVPPTDARASVPLVSNDVVWTCRFSVYG</sequence>
<protein>
    <submittedName>
        <fullName evidence="1">Uncharacterized protein</fullName>
    </submittedName>
</protein>
<keyword evidence="2" id="KW-1185">Reference proteome</keyword>
<accession>A0A4C1XFS7</accession>
<dbReference type="EMBL" id="BGZK01000850">
    <property type="protein sequence ID" value="GBP62791.1"/>
    <property type="molecule type" value="Genomic_DNA"/>
</dbReference>
<evidence type="ECO:0000313" key="2">
    <source>
        <dbReference type="Proteomes" id="UP000299102"/>
    </source>
</evidence>
<proteinExistence type="predicted"/>
<dbReference type="Proteomes" id="UP000299102">
    <property type="component" value="Unassembled WGS sequence"/>
</dbReference>
<comment type="caution">
    <text evidence="1">The sequence shown here is derived from an EMBL/GenBank/DDBJ whole genome shotgun (WGS) entry which is preliminary data.</text>
</comment>
<gene>
    <name evidence="1" type="ORF">EVAR_50620_1</name>
</gene>
<evidence type="ECO:0000313" key="1">
    <source>
        <dbReference type="EMBL" id="GBP62791.1"/>
    </source>
</evidence>
<organism evidence="1 2">
    <name type="scientific">Eumeta variegata</name>
    <name type="common">Bagworm moth</name>
    <name type="synonym">Eumeta japonica</name>
    <dbReference type="NCBI Taxonomy" id="151549"/>
    <lineage>
        <taxon>Eukaryota</taxon>
        <taxon>Metazoa</taxon>
        <taxon>Ecdysozoa</taxon>
        <taxon>Arthropoda</taxon>
        <taxon>Hexapoda</taxon>
        <taxon>Insecta</taxon>
        <taxon>Pterygota</taxon>
        <taxon>Neoptera</taxon>
        <taxon>Endopterygota</taxon>
        <taxon>Lepidoptera</taxon>
        <taxon>Glossata</taxon>
        <taxon>Ditrysia</taxon>
        <taxon>Tineoidea</taxon>
        <taxon>Psychidae</taxon>
        <taxon>Oiketicinae</taxon>
        <taxon>Eumeta</taxon>
    </lineage>
</organism>